<feature type="domain" description="Plastocyanin-like" evidence="6">
    <location>
        <begin position="132"/>
        <end position="261"/>
    </location>
</feature>
<dbReference type="AlphaFoldDB" id="A0A9W7XZQ1"/>
<dbReference type="PANTHER" id="PTHR11709">
    <property type="entry name" value="MULTI-COPPER OXIDASE"/>
    <property type="match status" value="1"/>
</dbReference>
<organism evidence="9 10">
    <name type="scientific">Coemansia erecta</name>
    <dbReference type="NCBI Taxonomy" id="147472"/>
    <lineage>
        <taxon>Eukaryota</taxon>
        <taxon>Fungi</taxon>
        <taxon>Fungi incertae sedis</taxon>
        <taxon>Zoopagomycota</taxon>
        <taxon>Kickxellomycotina</taxon>
        <taxon>Kickxellomycetes</taxon>
        <taxon>Kickxellales</taxon>
        <taxon>Kickxellaceae</taxon>
        <taxon>Coemansia</taxon>
    </lineage>
</organism>
<feature type="domain" description="Plastocyanin-like" evidence="8">
    <location>
        <begin position="6"/>
        <end position="121"/>
    </location>
</feature>
<dbReference type="PANTHER" id="PTHR11709:SF511">
    <property type="entry name" value="LACCASE"/>
    <property type="match status" value="1"/>
</dbReference>
<dbReference type="InterPro" id="IPR011706">
    <property type="entry name" value="Cu-oxidase_C"/>
</dbReference>
<evidence type="ECO:0000256" key="2">
    <source>
        <dbReference type="ARBA" id="ARBA00022723"/>
    </source>
</evidence>
<comment type="similarity">
    <text evidence="1">Belongs to the multicopper oxidase family.</text>
</comment>
<evidence type="ECO:0000313" key="10">
    <source>
        <dbReference type="Proteomes" id="UP001149813"/>
    </source>
</evidence>
<keyword evidence="2" id="KW-0479">Metal-binding</keyword>
<dbReference type="InterPro" id="IPR033138">
    <property type="entry name" value="Cu_oxidase_CS"/>
</dbReference>
<keyword evidence="3" id="KW-0560">Oxidoreductase</keyword>
<evidence type="ECO:0000256" key="1">
    <source>
        <dbReference type="ARBA" id="ARBA00010609"/>
    </source>
</evidence>
<dbReference type="Pfam" id="PF00394">
    <property type="entry name" value="Cu-oxidase"/>
    <property type="match status" value="1"/>
</dbReference>
<sequence>MLDWDVGYVTLARDGYNTRRSITVNGKAPIPPVFATVGDTLILNVHNSLPVPTTIHAHGIFQNGTSYLDGVGMVTQCPIPPGESYTYEYYLHQTGTFWLHGHTSHHNADGLRTPLVIYDRDDSKRPMQYDDDILISLEDWYANEIAHQLNEIYTLGQPFPPPLAYPYGLINVVNGNDSTTINFTPGKRYRIRVINMGTTEWWKFRIPGHKLYVIEADGIYSEPLEVDGLDMGPGQRYSVVVQALDSDEYNYGFNATLYANFVESKPGLNPHFYTSLIQYREGAPVKEFVSTSDDALVWADDVNLRAFDRLPAMSATRTIKIAATSKVFSDTFTYVTLNKTPYTPPPIIPTLFTTMSTRELAQNETVYGEQTQANVLRQGEVIELYMENLMIMVHSMHLHGHAFQVIESGPVGNDSSPASPSDIRRYRGWPMRRDTFTIHPGHYVKIRFAADNPGVWLFHCHMATHEGMGMVLTFIEAPDELQKTQKIPDDLKQMCMRQGFKTSGNGAGKDGFDLSGLPPFPT</sequence>
<dbReference type="OrthoDB" id="2121828at2759"/>
<dbReference type="EMBL" id="JANBOJ010000042">
    <property type="protein sequence ID" value="KAJ1724096.1"/>
    <property type="molecule type" value="Genomic_DNA"/>
</dbReference>
<dbReference type="SUPFAM" id="SSF49503">
    <property type="entry name" value="Cupredoxins"/>
    <property type="match status" value="3"/>
</dbReference>
<dbReference type="GO" id="GO:0016491">
    <property type="term" value="F:oxidoreductase activity"/>
    <property type="evidence" value="ECO:0007669"/>
    <property type="project" value="UniProtKB-KW"/>
</dbReference>
<protein>
    <recommendedName>
        <fullName evidence="11">Multicopper oxidase</fullName>
    </recommendedName>
</protein>
<evidence type="ECO:0000313" key="9">
    <source>
        <dbReference type="EMBL" id="KAJ1724096.1"/>
    </source>
</evidence>
<reference evidence="9" key="1">
    <citation type="submission" date="2022-07" db="EMBL/GenBank/DDBJ databases">
        <title>Phylogenomic reconstructions and comparative analyses of Kickxellomycotina fungi.</title>
        <authorList>
            <person name="Reynolds N.K."/>
            <person name="Stajich J.E."/>
            <person name="Barry K."/>
            <person name="Grigoriev I.V."/>
            <person name="Crous P."/>
            <person name="Smith M.E."/>
        </authorList>
    </citation>
    <scope>NUCLEOTIDE SEQUENCE</scope>
    <source>
        <strain evidence="9">NBRC 32514</strain>
    </source>
</reference>
<dbReference type="InterPro" id="IPR045087">
    <property type="entry name" value="Cu-oxidase_fam"/>
</dbReference>
<dbReference type="Proteomes" id="UP001149813">
    <property type="component" value="Unassembled WGS sequence"/>
</dbReference>
<accession>A0A9W7XZQ1</accession>
<evidence type="ECO:0000256" key="5">
    <source>
        <dbReference type="SAM" id="MobiDB-lite"/>
    </source>
</evidence>
<evidence type="ECO:0008006" key="11">
    <source>
        <dbReference type="Google" id="ProtNLM"/>
    </source>
</evidence>
<dbReference type="InterPro" id="IPR011707">
    <property type="entry name" value="Cu-oxidase-like_N"/>
</dbReference>
<dbReference type="GO" id="GO:0005507">
    <property type="term" value="F:copper ion binding"/>
    <property type="evidence" value="ECO:0007669"/>
    <property type="project" value="InterPro"/>
</dbReference>
<dbReference type="Pfam" id="PF07731">
    <property type="entry name" value="Cu-oxidase_2"/>
    <property type="match status" value="1"/>
</dbReference>
<dbReference type="InterPro" id="IPR002355">
    <property type="entry name" value="Cu_oxidase_Cu_BS"/>
</dbReference>
<dbReference type="Gene3D" id="2.60.40.420">
    <property type="entry name" value="Cupredoxins - blue copper proteins"/>
    <property type="match status" value="3"/>
</dbReference>
<evidence type="ECO:0000256" key="3">
    <source>
        <dbReference type="ARBA" id="ARBA00023002"/>
    </source>
</evidence>
<comment type="caution">
    <text evidence="9">The sequence shown here is derived from an EMBL/GenBank/DDBJ whole genome shotgun (WGS) entry which is preliminary data.</text>
</comment>
<gene>
    <name evidence="9" type="ORF">LPJ53_001617</name>
</gene>
<evidence type="ECO:0000259" key="6">
    <source>
        <dbReference type="Pfam" id="PF00394"/>
    </source>
</evidence>
<feature type="domain" description="Plastocyanin-like" evidence="7">
    <location>
        <begin position="345"/>
        <end position="479"/>
    </location>
</feature>
<dbReference type="InterPro" id="IPR008972">
    <property type="entry name" value="Cupredoxin"/>
</dbReference>
<dbReference type="Pfam" id="PF07732">
    <property type="entry name" value="Cu-oxidase_3"/>
    <property type="match status" value="1"/>
</dbReference>
<dbReference type="PROSITE" id="PS00079">
    <property type="entry name" value="MULTICOPPER_OXIDASE1"/>
    <property type="match status" value="1"/>
</dbReference>
<keyword evidence="10" id="KW-1185">Reference proteome</keyword>
<evidence type="ECO:0000256" key="4">
    <source>
        <dbReference type="ARBA" id="ARBA00023008"/>
    </source>
</evidence>
<dbReference type="PROSITE" id="PS00080">
    <property type="entry name" value="MULTICOPPER_OXIDASE2"/>
    <property type="match status" value="1"/>
</dbReference>
<name>A0A9W7XZQ1_9FUNG</name>
<proteinExistence type="inferred from homology"/>
<evidence type="ECO:0000259" key="7">
    <source>
        <dbReference type="Pfam" id="PF07731"/>
    </source>
</evidence>
<evidence type="ECO:0000259" key="8">
    <source>
        <dbReference type="Pfam" id="PF07732"/>
    </source>
</evidence>
<dbReference type="InterPro" id="IPR001117">
    <property type="entry name" value="Cu-oxidase_2nd"/>
</dbReference>
<keyword evidence="4" id="KW-0186">Copper</keyword>
<feature type="region of interest" description="Disordered" evidence="5">
    <location>
        <begin position="502"/>
        <end position="522"/>
    </location>
</feature>